<evidence type="ECO:0000313" key="1">
    <source>
        <dbReference type="EMBL" id="QIV80266.1"/>
    </source>
</evidence>
<name>A0A6H0RZA4_9MYCO</name>
<sequence length="128" mass="13116">MNTAPAQRDRVADAGILSLAAMRIGIGALAWVRPDAASALFGFGRPDGQARYLWRLFGVRDVVVGLGTVTSSGSRRRTWARVGLACDVADGAAGALGRGEVKPLSAAAMVGVPAAAVAFGAWALRPGR</sequence>
<accession>A0A6H0RZA4</accession>
<dbReference type="KEGG" id="mfre:EXE63_04615"/>
<protein>
    <recommendedName>
        <fullName evidence="3">DUF4267 domain-containing protein</fullName>
    </recommendedName>
</protein>
<reference evidence="1 2" key="1">
    <citation type="submission" date="2019-04" db="EMBL/GenBank/DDBJ databases">
        <title>Draft, Whole-Genome Sequence of the Anthracene-degrading Mycobacterium frederiksbergense LB501T, Isolated from a Polycyclic Aromatic Hydrocarbon (PAH)-Contaminated Soil.</title>
        <authorList>
            <person name="Augelletti F."/>
        </authorList>
    </citation>
    <scope>NUCLEOTIDE SEQUENCE [LARGE SCALE GENOMIC DNA]</scope>
    <source>
        <strain evidence="1 2">LB 501T</strain>
    </source>
</reference>
<organism evidence="1 2">
    <name type="scientific">Mycolicibacterium frederiksbergense</name>
    <dbReference type="NCBI Taxonomy" id="117567"/>
    <lineage>
        <taxon>Bacteria</taxon>
        <taxon>Bacillati</taxon>
        <taxon>Actinomycetota</taxon>
        <taxon>Actinomycetes</taxon>
        <taxon>Mycobacteriales</taxon>
        <taxon>Mycobacteriaceae</taxon>
        <taxon>Mycolicibacterium</taxon>
    </lineage>
</organism>
<evidence type="ECO:0008006" key="3">
    <source>
        <dbReference type="Google" id="ProtNLM"/>
    </source>
</evidence>
<dbReference type="Proteomes" id="UP000501849">
    <property type="component" value="Chromosome"/>
</dbReference>
<proteinExistence type="predicted"/>
<keyword evidence="2" id="KW-1185">Reference proteome</keyword>
<dbReference type="AlphaFoldDB" id="A0A6H0RZA4"/>
<gene>
    <name evidence="1" type="ORF">EXE63_04615</name>
</gene>
<dbReference type="RefSeq" id="WP_168140993.1">
    <property type="nucleotide sequence ID" value="NZ_CP038799.1"/>
</dbReference>
<evidence type="ECO:0000313" key="2">
    <source>
        <dbReference type="Proteomes" id="UP000501849"/>
    </source>
</evidence>
<dbReference type="EMBL" id="CP038799">
    <property type="protein sequence ID" value="QIV80266.1"/>
    <property type="molecule type" value="Genomic_DNA"/>
</dbReference>